<dbReference type="RefSeq" id="WP_263529917.1">
    <property type="nucleotide sequence ID" value="NZ_JAOVZB010000002.1"/>
</dbReference>
<dbReference type="Proteomes" id="UP001209713">
    <property type="component" value="Unassembled WGS sequence"/>
</dbReference>
<name>A0ABT2YRL3_9GAMM</name>
<dbReference type="Pfam" id="PF00026">
    <property type="entry name" value="Asp"/>
    <property type="match status" value="1"/>
</dbReference>
<dbReference type="InterPro" id="IPR001461">
    <property type="entry name" value="Aspartic_peptidase_A1"/>
</dbReference>
<gene>
    <name evidence="3" type="ORF">OFY17_06480</name>
</gene>
<evidence type="ECO:0000259" key="2">
    <source>
        <dbReference type="PROSITE" id="PS51767"/>
    </source>
</evidence>
<organism evidence="3 4">
    <name type="scientific">Marinomonas sargassi</name>
    <dbReference type="NCBI Taxonomy" id="2984494"/>
    <lineage>
        <taxon>Bacteria</taxon>
        <taxon>Pseudomonadati</taxon>
        <taxon>Pseudomonadota</taxon>
        <taxon>Gammaproteobacteria</taxon>
        <taxon>Oceanospirillales</taxon>
        <taxon>Oceanospirillaceae</taxon>
        <taxon>Marinomonas</taxon>
    </lineage>
</organism>
<dbReference type="InterPro" id="IPR033121">
    <property type="entry name" value="PEPTIDASE_A1"/>
</dbReference>
<evidence type="ECO:0000313" key="3">
    <source>
        <dbReference type="EMBL" id="MCV2402537.1"/>
    </source>
</evidence>
<comment type="similarity">
    <text evidence="1">Belongs to the peptidase A1 family.</text>
</comment>
<dbReference type="PRINTS" id="PR00792">
    <property type="entry name" value="PEPSIN"/>
</dbReference>
<evidence type="ECO:0000256" key="1">
    <source>
        <dbReference type="ARBA" id="ARBA00007447"/>
    </source>
</evidence>
<dbReference type="EMBL" id="JAOVZB010000002">
    <property type="protein sequence ID" value="MCV2402537.1"/>
    <property type="molecule type" value="Genomic_DNA"/>
</dbReference>
<accession>A0ABT2YRL3</accession>
<dbReference type="Gene3D" id="2.40.70.10">
    <property type="entry name" value="Acid Proteases"/>
    <property type="match status" value="1"/>
</dbReference>
<dbReference type="PANTHER" id="PTHR47966">
    <property type="entry name" value="BETA-SITE APP-CLEAVING ENZYME, ISOFORM A-RELATED"/>
    <property type="match status" value="1"/>
</dbReference>
<dbReference type="CDD" id="cd05471">
    <property type="entry name" value="pepsin_like"/>
    <property type="match status" value="1"/>
</dbReference>
<dbReference type="PROSITE" id="PS51767">
    <property type="entry name" value="PEPTIDASE_A1"/>
    <property type="match status" value="1"/>
</dbReference>
<dbReference type="InterPro" id="IPR034164">
    <property type="entry name" value="Pepsin-like_dom"/>
</dbReference>
<dbReference type="InterPro" id="IPR021109">
    <property type="entry name" value="Peptidase_aspartic_dom_sf"/>
</dbReference>
<protein>
    <submittedName>
        <fullName evidence="3">A1 family peptidase</fullName>
    </submittedName>
</protein>
<dbReference type="SUPFAM" id="SSF50630">
    <property type="entry name" value="Acid proteases"/>
    <property type="match status" value="1"/>
</dbReference>
<sequence>MDSRKDKTSNYADGFSTPLTRGKLYNNGASPWSAELGLGTAAQPLKFSFDTGSNFIWVTSSLCGDDSCPHAAGGQFQIEESSTFEWISQDVTSQDFGPWGTMEVETGEDIFSLSSNGYTIESDIFLAKEYKSESFEGLVWDGGIGIPSLYDFSFDASESNALHIPYRMYSHTPSSDQSPSFTFFPDLLKNNIISPSMPYVSFLTDEADGSNEVSFGKLNQDYKDSREYLFLPWDRYSIDSVSYIWTTNLNSAYIGNTQLNFANENQDFLSLDSGASRFKGDPTMMNQALSLVNKNQEDLIIKLGESGSNSTEELVVPASVYMVEIEGGEDKGKVLPQFEAMAGLDNLALVGSVLIDHLYTVYEYEVIQVGSEFELKPKGMWIFNKPNGPKIIQKIQDTPAQIFTN</sequence>
<dbReference type="PANTHER" id="PTHR47966:SF51">
    <property type="entry name" value="BETA-SITE APP-CLEAVING ENZYME, ISOFORM A-RELATED"/>
    <property type="match status" value="1"/>
</dbReference>
<comment type="caution">
    <text evidence="3">The sequence shown here is derived from an EMBL/GenBank/DDBJ whole genome shotgun (WGS) entry which is preliminary data.</text>
</comment>
<reference evidence="3 4" key="1">
    <citation type="submission" date="2022-10" db="EMBL/GenBank/DDBJ databases">
        <title>Marinomonas transparenta sp. nov. and Marinomonas sargassi sp. nov., isolated from marine alga (Sargassum natans (L.) Gaillon).</title>
        <authorList>
            <person name="Wang Y."/>
        </authorList>
    </citation>
    <scope>NUCLEOTIDE SEQUENCE [LARGE SCALE GENOMIC DNA]</scope>
    <source>
        <strain evidence="3 4">C2222</strain>
    </source>
</reference>
<evidence type="ECO:0000313" key="4">
    <source>
        <dbReference type="Proteomes" id="UP001209713"/>
    </source>
</evidence>
<proteinExistence type="inferred from homology"/>
<keyword evidence="4" id="KW-1185">Reference proteome</keyword>
<feature type="domain" description="Peptidase A1" evidence="2">
    <location>
        <begin position="32"/>
        <end position="372"/>
    </location>
</feature>